<organism evidence="1 2">
    <name type="scientific">Fulvivirga imtechensis AK7</name>
    <dbReference type="NCBI Taxonomy" id="1237149"/>
    <lineage>
        <taxon>Bacteria</taxon>
        <taxon>Pseudomonadati</taxon>
        <taxon>Bacteroidota</taxon>
        <taxon>Cytophagia</taxon>
        <taxon>Cytophagales</taxon>
        <taxon>Fulvivirgaceae</taxon>
        <taxon>Fulvivirga</taxon>
    </lineage>
</organism>
<protein>
    <recommendedName>
        <fullName evidence="3">DUF4920 domain-containing protein</fullName>
    </recommendedName>
</protein>
<accession>L8JP09</accession>
<evidence type="ECO:0008006" key="3">
    <source>
        <dbReference type="Google" id="ProtNLM"/>
    </source>
</evidence>
<keyword evidence="2" id="KW-1185">Reference proteome</keyword>
<evidence type="ECO:0000313" key="2">
    <source>
        <dbReference type="Proteomes" id="UP000011135"/>
    </source>
</evidence>
<dbReference type="InterPro" id="IPR032577">
    <property type="entry name" value="DUF4920"/>
</dbReference>
<evidence type="ECO:0000313" key="1">
    <source>
        <dbReference type="EMBL" id="ELR70575.1"/>
    </source>
</evidence>
<comment type="caution">
    <text evidence="1">The sequence shown here is derived from an EMBL/GenBank/DDBJ whole genome shotgun (WGS) entry which is preliminary data.</text>
</comment>
<dbReference type="Proteomes" id="UP000011135">
    <property type="component" value="Unassembled WGS sequence"/>
</dbReference>
<dbReference type="EMBL" id="AMZN01000051">
    <property type="protein sequence ID" value="ELR70575.1"/>
    <property type="molecule type" value="Genomic_DNA"/>
</dbReference>
<dbReference type="AlphaFoldDB" id="L8JP09"/>
<dbReference type="PATRIC" id="fig|1237149.3.peg.3317"/>
<gene>
    <name evidence="1" type="ORF">C900_03556</name>
</gene>
<dbReference type="eggNOG" id="ENOG5031D3D">
    <property type="taxonomic scope" value="Bacteria"/>
</dbReference>
<name>L8JP09_9BACT</name>
<reference evidence="1 2" key="1">
    <citation type="submission" date="2012-12" db="EMBL/GenBank/DDBJ databases">
        <title>Genome assembly of Fulvivirga imtechensis AK7.</title>
        <authorList>
            <person name="Nupur N."/>
            <person name="Khatri I."/>
            <person name="Kumar R."/>
            <person name="Subramanian S."/>
            <person name="Pinnaka A."/>
        </authorList>
    </citation>
    <scope>NUCLEOTIDE SEQUENCE [LARGE SCALE GENOMIC DNA]</scope>
    <source>
        <strain evidence="1 2">AK7</strain>
    </source>
</reference>
<dbReference type="Pfam" id="PF16267">
    <property type="entry name" value="DUF4920"/>
    <property type="match status" value="1"/>
</dbReference>
<sequence length="168" mass="18548">MSLILGACNNNQNVTEKISETEEVAVEQPVEEEMRVTGSFGEEITEEGVISTEEMLAQLERADSVKVKVNSEILATCKMKGCWMNVDIPGEDNMRVTFKDYGFFVPKDGAEGKNVVMEGYAKKVTTDIETLKHFAKDAGKSQEEIDAITEPKDEVTFVATGVIIKDSE</sequence>
<proteinExistence type="predicted"/>